<protein>
    <submittedName>
        <fullName evidence="1">Uncharacterized protein</fullName>
    </submittedName>
</protein>
<organism evidence="1 2">
    <name type="scientific">Polyplax serrata</name>
    <name type="common">Common mouse louse</name>
    <dbReference type="NCBI Taxonomy" id="468196"/>
    <lineage>
        <taxon>Eukaryota</taxon>
        <taxon>Metazoa</taxon>
        <taxon>Ecdysozoa</taxon>
        <taxon>Arthropoda</taxon>
        <taxon>Hexapoda</taxon>
        <taxon>Insecta</taxon>
        <taxon>Pterygota</taxon>
        <taxon>Neoptera</taxon>
        <taxon>Paraneoptera</taxon>
        <taxon>Psocodea</taxon>
        <taxon>Troctomorpha</taxon>
        <taxon>Phthiraptera</taxon>
        <taxon>Anoplura</taxon>
        <taxon>Polyplacidae</taxon>
        <taxon>Polyplax</taxon>
    </lineage>
</organism>
<evidence type="ECO:0000313" key="1">
    <source>
        <dbReference type="EMBL" id="KAK6629790.1"/>
    </source>
</evidence>
<name>A0AAN8NX15_POLSC</name>
<accession>A0AAN8NX15</accession>
<reference evidence="1 2" key="1">
    <citation type="submission" date="2023-10" db="EMBL/GenBank/DDBJ databases">
        <title>Genomes of two closely related lineages of the louse Polyplax serrata with different host specificities.</title>
        <authorList>
            <person name="Martinu J."/>
            <person name="Tarabai H."/>
            <person name="Stefka J."/>
            <person name="Hypsa V."/>
        </authorList>
    </citation>
    <scope>NUCLEOTIDE SEQUENCE [LARGE SCALE GENOMIC DNA]</scope>
    <source>
        <strain evidence="1">HR10_N</strain>
    </source>
</reference>
<sequence>MKKLCFHLCSVHFSFSKFQLGGGEEEEQEEDLDNTFYPNKWIMIMILILNGCLTTVETLDKSYSGACHCHRERERDEDPSRGLTGVQMECYHMDSPSCPVIDK</sequence>
<dbReference type="Proteomes" id="UP001372834">
    <property type="component" value="Unassembled WGS sequence"/>
</dbReference>
<gene>
    <name evidence="1" type="ORF">RUM43_003608</name>
</gene>
<comment type="caution">
    <text evidence="1">The sequence shown here is derived from an EMBL/GenBank/DDBJ whole genome shotgun (WGS) entry which is preliminary data.</text>
</comment>
<evidence type="ECO:0000313" key="2">
    <source>
        <dbReference type="Proteomes" id="UP001372834"/>
    </source>
</evidence>
<dbReference type="AlphaFoldDB" id="A0AAN8NX15"/>
<dbReference type="EMBL" id="JAWJWE010000036">
    <property type="protein sequence ID" value="KAK6629790.1"/>
    <property type="molecule type" value="Genomic_DNA"/>
</dbReference>
<proteinExistence type="predicted"/>